<evidence type="ECO:0000313" key="3">
    <source>
        <dbReference type="Proteomes" id="UP001497444"/>
    </source>
</evidence>
<keyword evidence="3" id="KW-1185">Reference proteome</keyword>
<gene>
    <name evidence="2" type="ORF">CSSPJE1EN1_LOCUS15939</name>
</gene>
<organism evidence="2 3">
    <name type="scientific">Sphagnum jensenii</name>
    <dbReference type="NCBI Taxonomy" id="128206"/>
    <lineage>
        <taxon>Eukaryota</taxon>
        <taxon>Viridiplantae</taxon>
        <taxon>Streptophyta</taxon>
        <taxon>Embryophyta</taxon>
        <taxon>Bryophyta</taxon>
        <taxon>Sphagnophytina</taxon>
        <taxon>Sphagnopsida</taxon>
        <taxon>Sphagnales</taxon>
        <taxon>Sphagnaceae</taxon>
        <taxon>Sphagnum</taxon>
    </lineage>
</organism>
<reference evidence="2" key="1">
    <citation type="submission" date="2024-02" db="EMBL/GenBank/DDBJ databases">
        <authorList>
            <consortium name="ELIXIR-Norway"/>
            <consortium name="Elixir Norway"/>
        </authorList>
    </citation>
    <scope>NUCLEOTIDE SEQUENCE</scope>
</reference>
<sequence length="167" mass="19439">MEKQKKDIVVLSESWRKKSMEMQAQMDESAQKLLTAEMSLLQHEKDMEAVNVRHQRELEAAATREEQLHQKETELRAQIDHQETKIESLLKSLKEIQSEKDGGANVAEWDAQELKDQLEDLKSHHTTTLRQLASSSTCFQSFTMKQLIEFVRQLYGLPVDWKIENAD</sequence>
<evidence type="ECO:0000313" key="2">
    <source>
        <dbReference type="EMBL" id="CAK9270461.1"/>
    </source>
</evidence>
<evidence type="ECO:0000256" key="1">
    <source>
        <dbReference type="SAM" id="Coils"/>
    </source>
</evidence>
<accession>A0ABP0WXI9</accession>
<feature type="coiled-coil region" evidence="1">
    <location>
        <begin position="79"/>
        <end position="131"/>
    </location>
</feature>
<name>A0ABP0WXI9_9BRYO</name>
<protein>
    <submittedName>
        <fullName evidence="2">Uncharacterized protein</fullName>
    </submittedName>
</protein>
<dbReference type="EMBL" id="OZ020098">
    <property type="protein sequence ID" value="CAK9270461.1"/>
    <property type="molecule type" value="Genomic_DNA"/>
</dbReference>
<keyword evidence="1" id="KW-0175">Coiled coil</keyword>
<dbReference type="Proteomes" id="UP001497444">
    <property type="component" value="Chromosome 3"/>
</dbReference>
<proteinExistence type="predicted"/>